<name>A0AAV2ZFX8_9STRA</name>
<gene>
    <name evidence="2" type="ORF">N0F65_007554</name>
</gene>
<accession>A0AAV2ZFX8</accession>
<reference evidence="2" key="1">
    <citation type="submission" date="2022-11" db="EMBL/GenBank/DDBJ databases">
        <authorList>
            <person name="Morgan W.R."/>
            <person name="Tartar A."/>
        </authorList>
    </citation>
    <scope>NUCLEOTIDE SEQUENCE</scope>
    <source>
        <strain evidence="2">ARSEF 373</strain>
    </source>
</reference>
<organism evidence="2 3">
    <name type="scientific">Lagenidium giganteum</name>
    <dbReference type="NCBI Taxonomy" id="4803"/>
    <lineage>
        <taxon>Eukaryota</taxon>
        <taxon>Sar</taxon>
        <taxon>Stramenopiles</taxon>
        <taxon>Oomycota</taxon>
        <taxon>Peronosporomycetes</taxon>
        <taxon>Pythiales</taxon>
        <taxon>Pythiaceae</taxon>
    </lineage>
</organism>
<dbReference type="Proteomes" id="UP001146120">
    <property type="component" value="Unassembled WGS sequence"/>
</dbReference>
<keyword evidence="3" id="KW-1185">Reference proteome</keyword>
<reference evidence="2" key="2">
    <citation type="journal article" date="2023" name="Microbiol Resour">
        <title>Decontamination and Annotation of the Draft Genome Sequence of the Oomycete Lagenidium giganteum ARSEF 373.</title>
        <authorList>
            <person name="Morgan W.R."/>
            <person name="Tartar A."/>
        </authorList>
    </citation>
    <scope>NUCLEOTIDE SEQUENCE</scope>
    <source>
        <strain evidence="2">ARSEF 373</strain>
    </source>
</reference>
<sequence length="401" mass="43567">RSRCHSRFDLQSSTGPPPRPTMKTAYLLLVAAAVFGVDAGHRHHGHHRGAHHLHISHHLKFREVIVVGSGEVCPNGGEAVFCEEPGEVCTGDAGNQTCQPRDGSILKSWSDEKYAGPWQKCAMAGVGSGPTACAFDFECLCHDDSNKDCYCMPPDAFRLKRGKAPETCKKDDGTDGCEDDQYCRTKGSKQECVDKILLPDHEAFSLCGKGYGKCNKGLKCSKVNKNFSFREVEVVESGEACPNGGAVVFCADPAEVCTGEPGKQTCQPRDASVIKTWADDKYAGPWQKCAMAGVGSGPTACAFDFECLCHDVSNKDCYCMPPDAFRLNRGKAPETCKKDDGTDGCEEDQYCRTKGSKQECVDKILYPDDEEFSLCGDDYGTCSEGLKCTKVNKNFSVCLAE</sequence>
<evidence type="ECO:0000256" key="1">
    <source>
        <dbReference type="SAM" id="MobiDB-lite"/>
    </source>
</evidence>
<evidence type="ECO:0000313" key="2">
    <source>
        <dbReference type="EMBL" id="DBA05392.1"/>
    </source>
</evidence>
<comment type="caution">
    <text evidence="2">The sequence shown here is derived from an EMBL/GenBank/DDBJ whole genome shotgun (WGS) entry which is preliminary data.</text>
</comment>
<dbReference type="EMBL" id="DAKRPA010000001">
    <property type="protein sequence ID" value="DBA05392.1"/>
    <property type="molecule type" value="Genomic_DNA"/>
</dbReference>
<feature type="non-terminal residue" evidence="2">
    <location>
        <position position="1"/>
    </location>
</feature>
<feature type="region of interest" description="Disordered" evidence="1">
    <location>
        <begin position="1"/>
        <end position="21"/>
    </location>
</feature>
<evidence type="ECO:0000313" key="3">
    <source>
        <dbReference type="Proteomes" id="UP001146120"/>
    </source>
</evidence>
<proteinExistence type="predicted"/>
<protein>
    <submittedName>
        <fullName evidence="2">Uncharacterized protein</fullName>
    </submittedName>
</protein>
<dbReference type="AlphaFoldDB" id="A0AAV2ZFX8"/>